<sequence>MYSNKISPFLKAHLFKTYIRPITYYGLENCKIIKCEMRKLQTMEGLMTKQTLSLEKRSRTTNQLYALNIEPVDSKIQKLKLNSGKRIIENDYTEKVFRKIELKVNDESAFIKELREILGSSDQITKENQIKKEDSEKSKKGICDSIKYFLQNLKERKEELKLLVKAYLPRTERNAEFV</sequence>
<name>A0A3M7RPR3_BRAPC</name>
<gene>
    <name evidence="1" type="ORF">BpHYR1_017024</name>
</gene>
<proteinExistence type="predicted"/>
<dbReference type="Proteomes" id="UP000276133">
    <property type="component" value="Unassembled WGS sequence"/>
</dbReference>
<keyword evidence="2" id="KW-1185">Reference proteome</keyword>
<accession>A0A3M7RPR3</accession>
<organism evidence="1 2">
    <name type="scientific">Brachionus plicatilis</name>
    <name type="common">Marine rotifer</name>
    <name type="synonym">Brachionus muelleri</name>
    <dbReference type="NCBI Taxonomy" id="10195"/>
    <lineage>
        <taxon>Eukaryota</taxon>
        <taxon>Metazoa</taxon>
        <taxon>Spiralia</taxon>
        <taxon>Gnathifera</taxon>
        <taxon>Rotifera</taxon>
        <taxon>Eurotatoria</taxon>
        <taxon>Monogononta</taxon>
        <taxon>Pseudotrocha</taxon>
        <taxon>Ploima</taxon>
        <taxon>Brachionidae</taxon>
        <taxon>Brachionus</taxon>
    </lineage>
</organism>
<reference evidence="1 2" key="1">
    <citation type="journal article" date="2018" name="Sci. Rep.">
        <title>Genomic signatures of local adaptation to the degree of environmental predictability in rotifers.</title>
        <authorList>
            <person name="Franch-Gras L."/>
            <person name="Hahn C."/>
            <person name="Garcia-Roger E.M."/>
            <person name="Carmona M.J."/>
            <person name="Serra M."/>
            <person name="Gomez A."/>
        </authorList>
    </citation>
    <scope>NUCLEOTIDE SEQUENCE [LARGE SCALE GENOMIC DNA]</scope>
    <source>
        <strain evidence="1">HYR1</strain>
    </source>
</reference>
<dbReference type="OrthoDB" id="424543at2759"/>
<dbReference type="EMBL" id="REGN01002906">
    <property type="protein sequence ID" value="RNA25544.1"/>
    <property type="molecule type" value="Genomic_DNA"/>
</dbReference>
<protein>
    <submittedName>
        <fullName evidence="1">Uncharacterized protein</fullName>
    </submittedName>
</protein>
<dbReference type="AlphaFoldDB" id="A0A3M7RPR3"/>
<evidence type="ECO:0000313" key="2">
    <source>
        <dbReference type="Proteomes" id="UP000276133"/>
    </source>
</evidence>
<evidence type="ECO:0000313" key="1">
    <source>
        <dbReference type="EMBL" id="RNA25544.1"/>
    </source>
</evidence>
<comment type="caution">
    <text evidence="1">The sequence shown here is derived from an EMBL/GenBank/DDBJ whole genome shotgun (WGS) entry which is preliminary data.</text>
</comment>